<comment type="caution">
    <text evidence="11">The sequence shown here is derived from an EMBL/GenBank/DDBJ whole genome shotgun (WGS) entry which is preliminary data.</text>
</comment>
<dbReference type="OrthoDB" id="2019572at2759"/>
<keyword evidence="5" id="KW-0812">Transmembrane</keyword>
<dbReference type="InterPro" id="IPR003406">
    <property type="entry name" value="Glyco_trans_14"/>
</dbReference>
<evidence type="ECO:0000256" key="8">
    <source>
        <dbReference type="ARBA" id="ARBA00023136"/>
    </source>
</evidence>
<keyword evidence="6" id="KW-0735">Signal-anchor</keyword>
<evidence type="ECO:0000256" key="4">
    <source>
        <dbReference type="ARBA" id="ARBA00022679"/>
    </source>
</evidence>
<comment type="similarity">
    <text evidence="10">Belongs to the glycosyltransferase 14 family.</text>
</comment>
<keyword evidence="8" id="KW-0472">Membrane</keyword>
<evidence type="ECO:0000256" key="9">
    <source>
        <dbReference type="ARBA" id="ARBA00023180"/>
    </source>
</evidence>
<evidence type="ECO:0000313" key="12">
    <source>
        <dbReference type="Proteomes" id="UP000663879"/>
    </source>
</evidence>
<evidence type="ECO:0000256" key="5">
    <source>
        <dbReference type="ARBA" id="ARBA00022692"/>
    </source>
</evidence>
<keyword evidence="3" id="KW-0328">Glycosyltransferase</keyword>
<evidence type="ECO:0000256" key="2">
    <source>
        <dbReference type="ARBA" id="ARBA00004922"/>
    </source>
</evidence>
<protein>
    <submittedName>
        <fullName evidence="11">Uncharacterized protein</fullName>
    </submittedName>
</protein>
<keyword evidence="9" id="KW-0325">Glycoprotein</keyword>
<keyword evidence="4" id="KW-0808">Transferase</keyword>
<name>A0A814RYA6_9BILA</name>
<evidence type="ECO:0000256" key="3">
    <source>
        <dbReference type="ARBA" id="ARBA00022676"/>
    </source>
</evidence>
<comment type="subcellular location">
    <subcellularLocation>
        <location evidence="1">Membrane</location>
        <topology evidence="1">Single-pass type II membrane protein</topology>
    </subcellularLocation>
</comment>
<keyword evidence="7" id="KW-1133">Transmembrane helix</keyword>
<keyword evidence="12" id="KW-1185">Reference proteome</keyword>
<evidence type="ECO:0000256" key="7">
    <source>
        <dbReference type="ARBA" id="ARBA00022989"/>
    </source>
</evidence>
<dbReference type="PANTHER" id="PTHR19297">
    <property type="entry name" value="GLYCOSYLTRANSFERASE 14 FAMILY MEMBER"/>
    <property type="match status" value="1"/>
</dbReference>
<evidence type="ECO:0000256" key="1">
    <source>
        <dbReference type="ARBA" id="ARBA00004606"/>
    </source>
</evidence>
<dbReference type="GO" id="GO:0016020">
    <property type="term" value="C:membrane"/>
    <property type="evidence" value="ECO:0007669"/>
    <property type="project" value="UniProtKB-SubCell"/>
</dbReference>
<proteinExistence type="inferred from homology"/>
<dbReference type="AlphaFoldDB" id="A0A814RYA6"/>
<evidence type="ECO:0000256" key="10">
    <source>
        <dbReference type="ARBA" id="ARBA00038150"/>
    </source>
</evidence>
<reference evidence="11" key="1">
    <citation type="submission" date="2021-02" db="EMBL/GenBank/DDBJ databases">
        <authorList>
            <person name="Nowell W R."/>
        </authorList>
    </citation>
    <scope>NUCLEOTIDE SEQUENCE</scope>
    <source>
        <strain evidence="11">Ploen Becks lab</strain>
    </source>
</reference>
<dbReference type="EMBL" id="CAJNOC010010246">
    <property type="protein sequence ID" value="CAF1138072.1"/>
    <property type="molecule type" value="Genomic_DNA"/>
</dbReference>
<dbReference type="Proteomes" id="UP000663879">
    <property type="component" value="Unassembled WGS sequence"/>
</dbReference>
<gene>
    <name evidence="11" type="ORF">OXX778_LOCUS22778</name>
</gene>
<evidence type="ECO:0000313" key="11">
    <source>
        <dbReference type="EMBL" id="CAF1138072.1"/>
    </source>
</evidence>
<accession>A0A814RYA6</accession>
<comment type="pathway">
    <text evidence="2">Protein modification; protein glycosylation.</text>
</comment>
<organism evidence="11 12">
    <name type="scientific">Brachionus calyciflorus</name>
    <dbReference type="NCBI Taxonomy" id="104777"/>
    <lineage>
        <taxon>Eukaryota</taxon>
        <taxon>Metazoa</taxon>
        <taxon>Spiralia</taxon>
        <taxon>Gnathifera</taxon>
        <taxon>Rotifera</taxon>
        <taxon>Eurotatoria</taxon>
        <taxon>Monogononta</taxon>
        <taxon>Pseudotrocha</taxon>
        <taxon>Ploima</taxon>
        <taxon>Brachionidae</taxon>
        <taxon>Brachionus</taxon>
    </lineage>
</organism>
<dbReference type="GO" id="GO:0008375">
    <property type="term" value="F:acetylglucosaminyltransferase activity"/>
    <property type="evidence" value="ECO:0007669"/>
    <property type="project" value="TreeGrafter"/>
</dbReference>
<dbReference type="Pfam" id="PF02485">
    <property type="entry name" value="Branch"/>
    <property type="match status" value="1"/>
</dbReference>
<sequence>YALNYVSSEFPLYTNRELVQILKMYNGSNDIQVLKDSHQYRHINKWIEDFKNYKLIKTSEKNPPIPNTYLLAKGFCSYLITKNFAEYAVFDEKALNLFKWLEYTLASDEYYWSTLQFNTQIYSEHGYKRHFNYSKNSLIRYARWYPNYKCNGKLRHGICVFGIRDLPNLITRNEFIINKLMLNVDPIAYQCMEEWFDDKEKEKSTLNLDFFCDYIKLRSNLANC</sequence>
<evidence type="ECO:0000256" key="6">
    <source>
        <dbReference type="ARBA" id="ARBA00022968"/>
    </source>
</evidence>
<feature type="non-terminal residue" evidence="11">
    <location>
        <position position="1"/>
    </location>
</feature>
<dbReference type="PANTHER" id="PTHR19297:SF181">
    <property type="entry name" value="PROTEIN XYLOSYLTRANSFERASE"/>
    <property type="match status" value="1"/>
</dbReference>